<sequence length="113" mass="12501">MTWFETSTASEAVIDADRADVWSVLTDADVVAELTPFVQRITVDGDHWHWELDEVPGLGVSLAPAFTVRMRLDDGERITFEHDPPEGERERAAVEGVYELADASDGGPGWRST</sequence>
<protein>
    <recommendedName>
        <fullName evidence="3">Polyketide cyclase/dehydrase</fullName>
    </recommendedName>
</protein>
<dbReference type="Proteomes" id="UP000003111">
    <property type="component" value="Unassembled WGS sequence"/>
</dbReference>
<keyword evidence="2" id="KW-1185">Reference proteome</keyword>
<dbReference type="EMBL" id="ACLF03000001">
    <property type="protein sequence ID" value="EFQ84684.1"/>
    <property type="molecule type" value="Genomic_DNA"/>
</dbReference>
<dbReference type="OrthoDB" id="3574148at2"/>
<dbReference type="AlphaFoldDB" id="E2S7L8"/>
<evidence type="ECO:0000313" key="2">
    <source>
        <dbReference type="Proteomes" id="UP000003111"/>
    </source>
</evidence>
<dbReference type="SUPFAM" id="SSF55961">
    <property type="entry name" value="Bet v1-like"/>
    <property type="match status" value="1"/>
</dbReference>
<accession>E2S7L8</accession>
<dbReference type="Gene3D" id="3.30.530.20">
    <property type="match status" value="1"/>
</dbReference>
<organism evidence="1 2">
    <name type="scientific">Aeromicrobium marinum DSM 15272</name>
    <dbReference type="NCBI Taxonomy" id="585531"/>
    <lineage>
        <taxon>Bacteria</taxon>
        <taxon>Bacillati</taxon>
        <taxon>Actinomycetota</taxon>
        <taxon>Actinomycetes</taxon>
        <taxon>Propionibacteriales</taxon>
        <taxon>Nocardioidaceae</taxon>
        <taxon>Aeromicrobium</taxon>
    </lineage>
</organism>
<dbReference type="STRING" id="585531.HMPREF0063_10025"/>
<reference evidence="1" key="1">
    <citation type="submission" date="2010-08" db="EMBL/GenBank/DDBJ databases">
        <authorList>
            <person name="Muzny D."/>
            <person name="Qin X."/>
            <person name="Buhay C."/>
            <person name="Dugan-Rocha S."/>
            <person name="Ding Y."/>
            <person name="Chen G."/>
            <person name="Hawes A."/>
            <person name="Holder M."/>
            <person name="Jhangiani S."/>
            <person name="Johnson A."/>
            <person name="Khan Z."/>
            <person name="Li Z."/>
            <person name="Liu W."/>
            <person name="Liu X."/>
            <person name="Perez L."/>
            <person name="Shen H."/>
            <person name="Wang Q."/>
            <person name="Watt J."/>
            <person name="Xi L."/>
            <person name="Xin Y."/>
            <person name="Zhou J."/>
            <person name="Deng J."/>
            <person name="Jiang H."/>
            <person name="Liu Y."/>
            <person name="Qu J."/>
            <person name="Song X.-Z."/>
            <person name="Zhang L."/>
            <person name="Villasana D."/>
            <person name="Johnson A."/>
            <person name="Liu J."/>
            <person name="Liyanage D."/>
            <person name="Lorensuhewa L."/>
            <person name="Robinson T."/>
            <person name="Song A."/>
            <person name="Song B.-B."/>
            <person name="Dinh H."/>
            <person name="Thornton R."/>
            <person name="Coyle M."/>
            <person name="Francisco L."/>
            <person name="Jackson L."/>
            <person name="Javaid M."/>
            <person name="Korchina V."/>
            <person name="Kovar C."/>
            <person name="Mata R."/>
            <person name="Mathew T."/>
            <person name="Ngo R."/>
            <person name="Nguyen L."/>
            <person name="Nguyen N."/>
            <person name="Okwuonu G."/>
            <person name="Ongeri F."/>
            <person name="Pham C."/>
            <person name="Simmons D."/>
            <person name="Wilczek-Boney K."/>
            <person name="Hale W."/>
            <person name="Jakkamsetti A."/>
            <person name="Pham P."/>
            <person name="Ruth R."/>
            <person name="San Lucas F."/>
            <person name="Warren J."/>
            <person name="Zhang J."/>
            <person name="Zhao Z."/>
            <person name="Zhou C."/>
            <person name="Zhu D."/>
            <person name="Lee S."/>
            <person name="Bess C."/>
            <person name="Blankenburg K."/>
            <person name="Forbes L."/>
            <person name="Fu Q."/>
            <person name="Gubbala S."/>
            <person name="Hirani K."/>
            <person name="Jayaseelan J.C."/>
            <person name="Lara F."/>
            <person name="Munidasa M."/>
            <person name="Palculict T."/>
            <person name="Patil S."/>
            <person name="Pu L.-L."/>
            <person name="Saada N."/>
            <person name="Tang L."/>
            <person name="Weissenberger G."/>
            <person name="Zhu Y."/>
            <person name="Hemphill L."/>
            <person name="Shang Y."/>
            <person name="Youmans B."/>
            <person name="Ayvaz T."/>
            <person name="Ross M."/>
            <person name="Santibanez J."/>
            <person name="Aqrawi P."/>
            <person name="Gross S."/>
            <person name="Joshi V."/>
            <person name="Fowler G."/>
            <person name="Nazareth L."/>
            <person name="Reid J."/>
            <person name="Worley K."/>
            <person name="Petrosino J."/>
            <person name="Highlander S."/>
            <person name="Gibbs R."/>
        </authorList>
    </citation>
    <scope>NUCLEOTIDE SEQUENCE [LARGE SCALE GENOMIC DNA]</scope>
    <source>
        <strain evidence="1">DSM 15272</strain>
    </source>
</reference>
<dbReference type="InterPro" id="IPR023393">
    <property type="entry name" value="START-like_dom_sf"/>
</dbReference>
<name>E2S7L8_9ACTN</name>
<dbReference type="eggNOG" id="COG3427">
    <property type="taxonomic scope" value="Bacteria"/>
</dbReference>
<comment type="caution">
    <text evidence="1">The sequence shown here is derived from an EMBL/GenBank/DDBJ whole genome shotgun (WGS) entry which is preliminary data.</text>
</comment>
<evidence type="ECO:0008006" key="3">
    <source>
        <dbReference type="Google" id="ProtNLM"/>
    </source>
</evidence>
<gene>
    <name evidence="1" type="ORF">HMPREF0063_10025</name>
</gene>
<dbReference type="HOGENOM" id="CLU_2128155_0_0_11"/>
<evidence type="ECO:0000313" key="1">
    <source>
        <dbReference type="EMBL" id="EFQ84684.1"/>
    </source>
</evidence>
<proteinExistence type="predicted"/>
<dbReference type="RefSeq" id="WP_007076592.1">
    <property type="nucleotide sequence ID" value="NZ_CM001024.1"/>
</dbReference>